<organism evidence="2 3">
    <name type="scientific">Suillus luteus UH-Slu-Lm8-n1</name>
    <dbReference type="NCBI Taxonomy" id="930992"/>
    <lineage>
        <taxon>Eukaryota</taxon>
        <taxon>Fungi</taxon>
        <taxon>Dikarya</taxon>
        <taxon>Basidiomycota</taxon>
        <taxon>Agaricomycotina</taxon>
        <taxon>Agaricomycetes</taxon>
        <taxon>Agaricomycetidae</taxon>
        <taxon>Boletales</taxon>
        <taxon>Suillineae</taxon>
        <taxon>Suillaceae</taxon>
        <taxon>Suillus</taxon>
    </lineage>
</organism>
<keyword evidence="3" id="KW-1185">Reference proteome</keyword>
<evidence type="ECO:0000313" key="3">
    <source>
        <dbReference type="Proteomes" id="UP000054485"/>
    </source>
</evidence>
<dbReference type="Proteomes" id="UP000054485">
    <property type="component" value="Unassembled WGS sequence"/>
</dbReference>
<reference evidence="2 3" key="1">
    <citation type="submission" date="2014-04" db="EMBL/GenBank/DDBJ databases">
        <authorList>
            <consortium name="DOE Joint Genome Institute"/>
            <person name="Kuo A."/>
            <person name="Ruytinx J."/>
            <person name="Rineau F."/>
            <person name="Colpaert J."/>
            <person name="Kohler A."/>
            <person name="Nagy L.G."/>
            <person name="Floudas D."/>
            <person name="Copeland A."/>
            <person name="Barry K.W."/>
            <person name="Cichocki N."/>
            <person name="Veneault-Fourrey C."/>
            <person name="LaButti K."/>
            <person name="Lindquist E.A."/>
            <person name="Lipzen A."/>
            <person name="Lundell T."/>
            <person name="Morin E."/>
            <person name="Murat C."/>
            <person name="Sun H."/>
            <person name="Tunlid A."/>
            <person name="Henrissat B."/>
            <person name="Grigoriev I.V."/>
            <person name="Hibbett D.S."/>
            <person name="Martin F."/>
            <person name="Nordberg H.P."/>
            <person name="Cantor M.N."/>
            <person name="Hua S.X."/>
        </authorList>
    </citation>
    <scope>NUCLEOTIDE SEQUENCE [LARGE SCALE GENOMIC DNA]</scope>
    <source>
        <strain evidence="2 3">UH-Slu-Lm8-n1</strain>
    </source>
</reference>
<reference evidence="3" key="2">
    <citation type="submission" date="2015-01" db="EMBL/GenBank/DDBJ databases">
        <title>Evolutionary Origins and Diversification of the Mycorrhizal Mutualists.</title>
        <authorList>
            <consortium name="DOE Joint Genome Institute"/>
            <consortium name="Mycorrhizal Genomics Consortium"/>
            <person name="Kohler A."/>
            <person name="Kuo A."/>
            <person name="Nagy L.G."/>
            <person name="Floudas D."/>
            <person name="Copeland A."/>
            <person name="Barry K.W."/>
            <person name="Cichocki N."/>
            <person name="Veneault-Fourrey C."/>
            <person name="LaButti K."/>
            <person name="Lindquist E.A."/>
            <person name="Lipzen A."/>
            <person name="Lundell T."/>
            <person name="Morin E."/>
            <person name="Murat C."/>
            <person name="Riley R."/>
            <person name="Ohm R."/>
            <person name="Sun H."/>
            <person name="Tunlid A."/>
            <person name="Henrissat B."/>
            <person name="Grigoriev I.V."/>
            <person name="Hibbett D.S."/>
            <person name="Martin F."/>
        </authorList>
    </citation>
    <scope>NUCLEOTIDE SEQUENCE [LARGE SCALE GENOMIC DNA]</scope>
    <source>
        <strain evidence="3">UH-Slu-Lm8-n1</strain>
    </source>
</reference>
<dbReference type="EMBL" id="KN835168">
    <property type="protein sequence ID" value="KIK45766.1"/>
    <property type="molecule type" value="Genomic_DNA"/>
</dbReference>
<protein>
    <submittedName>
        <fullName evidence="2">Unplaced genomic scaffold CY34scaffold_37, whole genome shotgun sequence</fullName>
    </submittedName>
</protein>
<evidence type="ECO:0000256" key="1">
    <source>
        <dbReference type="SAM" id="MobiDB-lite"/>
    </source>
</evidence>
<dbReference type="InParanoid" id="A0A0D0AVL0"/>
<accession>A0A0D0AVL0</accession>
<dbReference type="OrthoDB" id="10494945at2759"/>
<dbReference type="HOGENOM" id="CLU_2401131_0_0_1"/>
<proteinExistence type="predicted"/>
<name>A0A0D0AVL0_9AGAM</name>
<sequence length="93" mass="10352">MVTHLAINLSYLLTPNQNEIVTIGTSDVCWSSNTGQKKRRSGEGGRDAAAEKHRCSPYVYKDNRAGCRPVIEQHEQRTALNVSTPNLTPVGRW</sequence>
<evidence type="ECO:0000313" key="2">
    <source>
        <dbReference type="EMBL" id="KIK45766.1"/>
    </source>
</evidence>
<feature type="region of interest" description="Disordered" evidence="1">
    <location>
        <begin position="31"/>
        <end position="50"/>
    </location>
</feature>
<gene>
    <name evidence="2" type="ORF">CY34DRAFT_801234</name>
</gene>
<dbReference type="AlphaFoldDB" id="A0A0D0AVL0"/>
<feature type="compositionally biased region" description="Basic and acidic residues" evidence="1">
    <location>
        <begin position="41"/>
        <end position="50"/>
    </location>
</feature>